<dbReference type="AlphaFoldDB" id="A0A2Z4G7N6"/>
<dbReference type="GO" id="GO:0006508">
    <property type="term" value="P:proteolysis"/>
    <property type="evidence" value="ECO:0007669"/>
    <property type="project" value="UniProtKB-KW"/>
</dbReference>
<organism evidence="7 8">
    <name type="scientific">Arcticibacterium luteifluviistationis</name>
    <dbReference type="NCBI Taxonomy" id="1784714"/>
    <lineage>
        <taxon>Bacteria</taxon>
        <taxon>Pseudomonadati</taxon>
        <taxon>Bacteroidota</taxon>
        <taxon>Cytophagia</taxon>
        <taxon>Cytophagales</taxon>
        <taxon>Leadbetterellaceae</taxon>
        <taxon>Arcticibacterium</taxon>
    </lineage>
</organism>
<dbReference type="InterPro" id="IPR055015">
    <property type="entry name" value="GCX_COOH"/>
</dbReference>
<dbReference type="InterPro" id="IPR036852">
    <property type="entry name" value="Peptidase_S8/S53_dom_sf"/>
</dbReference>
<gene>
    <name evidence="7" type="ORF">DJ013_02990</name>
</gene>
<evidence type="ECO:0000256" key="5">
    <source>
        <dbReference type="PROSITE-ProRule" id="PRU01240"/>
    </source>
</evidence>
<dbReference type="PANTHER" id="PTHR43399:SF4">
    <property type="entry name" value="CELL WALL-ASSOCIATED PROTEASE"/>
    <property type="match status" value="1"/>
</dbReference>
<dbReference type="PROSITE" id="PS51892">
    <property type="entry name" value="SUBTILASE"/>
    <property type="match status" value="1"/>
</dbReference>
<evidence type="ECO:0000313" key="8">
    <source>
        <dbReference type="Proteomes" id="UP000249873"/>
    </source>
</evidence>
<dbReference type="PROSITE" id="PS00138">
    <property type="entry name" value="SUBTILASE_SER"/>
    <property type="match status" value="1"/>
</dbReference>
<dbReference type="InterPro" id="IPR051048">
    <property type="entry name" value="Peptidase_S8/S53_subtilisin"/>
</dbReference>
<evidence type="ECO:0000256" key="2">
    <source>
        <dbReference type="ARBA" id="ARBA00022670"/>
    </source>
</evidence>
<dbReference type="GO" id="GO:0004252">
    <property type="term" value="F:serine-type endopeptidase activity"/>
    <property type="evidence" value="ECO:0007669"/>
    <property type="project" value="UniProtKB-UniRule"/>
</dbReference>
<dbReference type="InterPro" id="IPR023828">
    <property type="entry name" value="Peptidase_S8_Ser-AS"/>
</dbReference>
<protein>
    <recommendedName>
        <fullName evidence="6">Peptidase S8/S53 domain-containing protein</fullName>
    </recommendedName>
</protein>
<dbReference type="OrthoDB" id="9813435at2"/>
<evidence type="ECO:0000256" key="1">
    <source>
        <dbReference type="ARBA" id="ARBA00011073"/>
    </source>
</evidence>
<keyword evidence="2 5" id="KW-0645">Protease</keyword>
<dbReference type="SUPFAM" id="SSF52743">
    <property type="entry name" value="Subtilisin-like"/>
    <property type="match status" value="1"/>
</dbReference>
<dbReference type="Pfam" id="PF00082">
    <property type="entry name" value="Peptidase_S8"/>
    <property type="match status" value="1"/>
</dbReference>
<dbReference type="PANTHER" id="PTHR43399">
    <property type="entry name" value="SUBTILISIN-RELATED"/>
    <property type="match status" value="1"/>
</dbReference>
<dbReference type="Gene3D" id="3.40.50.200">
    <property type="entry name" value="Peptidase S8/S53 domain"/>
    <property type="match status" value="1"/>
</dbReference>
<evidence type="ECO:0000256" key="3">
    <source>
        <dbReference type="ARBA" id="ARBA00022801"/>
    </source>
</evidence>
<proteinExistence type="inferred from homology"/>
<dbReference type="PROSITE" id="PS00137">
    <property type="entry name" value="SUBTILASE_HIS"/>
    <property type="match status" value="1"/>
</dbReference>
<feature type="active site" description="Charge relay system" evidence="5">
    <location>
        <position position="382"/>
    </location>
</feature>
<dbReference type="InterPro" id="IPR015500">
    <property type="entry name" value="Peptidase_S8_subtilisin-rel"/>
</dbReference>
<dbReference type="InterPro" id="IPR000209">
    <property type="entry name" value="Peptidase_S8/S53_dom"/>
</dbReference>
<name>A0A2Z4G7N6_9BACT</name>
<reference evidence="7 8" key="1">
    <citation type="submission" date="2018-05" db="EMBL/GenBank/DDBJ databases">
        <title>Complete genome sequence of Arcticibacterium luteifluviistationis SM1504T, a cytophagaceae bacterium isolated from Arctic surface seawater.</title>
        <authorList>
            <person name="Li Y."/>
            <person name="Qin Q.-L."/>
        </authorList>
    </citation>
    <scope>NUCLEOTIDE SEQUENCE [LARGE SCALE GENOMIC DNA]</scope>
    <source>
        <strain evidence="7 8">SM1504</strain>
    </source>
</reference>
<dbReference type="PRINTS" id="PR00723">
    <property type="entry name" value="SUBTILISIN"/>
</dbReference>
<dbReference type="NCBIfam" id="NF045639">
    <property type="entry name" value="GCX_COOH"/>
    <property type="match status" value="1"/>
</dbReference>
<dbReference type="InterPro" id="IPR022398">
    <property type="entry name" value="Peptidase_S8_His-AS"/>
</dbReference>
<evidence type="ECO:0000256" key="4">
    <source>
        <dbReference type="ARBA" id="ARBA00022825"/>
    </source>
</evidence>
<dbReference type="KEGG" id="als:DJ013_02990"/>
<keyword evidence="3 5" id="KW-0378">Hydrolase</keyword>
<feature type="active site" description="Charge relay system" evidence="5">
    <location>
        <position position="226"/>
    </location>
</feature>
<evidence type="ECO:0000259" key="6">
    <source>
        <dbReference type="Pfam" id="PF00082"/>
    </source>
</evidence>
<feature type="domain" description="Peptidase S8/S53" evidence="6">
    <location>
        <begin position="183"/>
        <end position="424"/>
    </location>
</feature>
<keyword evidence="8" id="KW-1185">Reference proteome</keyword>
<keyword evidence="4 5" id="KW-0720">Serine protease</keyword>
<dbReference type="EMBL" id="CP029480">
    <property type="protein sequence ID" value="AWV97191.1"/>
    <property type="molecule type" value="Genomic_DNA"/>
</dbReference>
<sequence length="979" mass="104983">MKQVSNRRSKLSFFINLRIFKYIRLIKRFFKTTCLVWLSFVTIGKAQQINNDFVEGEIYVKLKPNFIRRGLVKLTNDVNIQSEIPIINGIVEKSNSKIEDASNPYFFSKNDEIKDVFRIKLDNEIAIEQVLKDLKEDPSVEYVERIRKREIISVPSDTLYSQQWFLDKIKAPDAWDVNPGVQDIIVAVVDNAFDITHPDLAANLVTGYDVGDNDADPTPPDASFSHGTHVAGIVAAVNNNITGIASAGNNRVKVMPIKGTTNAGGNRAITHGYEGVAYAVNQGAKIISLSWGGAGFSQLEQDVINDAYANGVMVIAAAGNEGNSILQYPAAYEHVVAVASLDIDDGLSSFSSYGAYVDISAPGRGILSTIPFNTYASFNGTSMATPLVSACAAYLRACFPTLSGDSLETILKITSDNIDNENPTRLGMVGTGRVNLLKAVACKGANLFAEQPTISPTNYLCEGDSALFDINAVSSESFEWFKDGLSVSNTKSFYAKADGTYKLVRTLGSCIVESDELKIIYNEVFTSKPSVTDLTTFYCDSQNNFVVASQSGTPANAFGPKEAIYTGLPVGFDGFLKSGDYPTVNVSGIAGLIDSVSISITWQKKDGGTHDNCDIPDGGGTAFNEEVSFSIVSPEGVEVDLVHTSDYGRGTASSGMVTTVFNVNGAGLVGDPLPSSGSFKAAGDLSVYEDKVPVGVWTLIANDDATLDPLCVSGFSVTIKTKQPAGSPTVKWFSDESLGTLLSVNDTLTVPTTTVGIQDYYAVAEVPGLCLGPVAKATVEIKTIPDIYAYPISGLYVNSNEIDALIKGSGISSNFNESGTTVSGNDKNNQPYSYNISSTAPQISPITLCATESYLLFGLGCNGTIEWKYNGIIKYGDGVVLNNVSPPLNVTATCLQDWSCPALVNIPFNFLEATTPLTLESTLIESSEQNYYGSPISSSQLIKENSDINYTAPNSISLNPGFESKLNTNFKAEIGNCPN</sequence>
<feature type="active site" description="Charge relay system" evidence="5">
    <location>
        <position position="190"/>
    </location>
</feature>
<accession>A0A2Z4G7N6</accession>
<comment type="similarity">
    <text evidence="1 5">Belongs to the peptidase S8 family.</text>
</comment>
<evidence type="ECO:0000313" key="7">
    <source>
        <dbReference type="EMBL" id="AWV97191.1"/>
    </source>
</evidence>
<dbReference type="Proteomes" id="UP000249873">
    <property type="component" value="Chromosome"/>
</dbReference>